<keyword evidence="3" id="KW-1185">Reference proteome</keyword>
<accession>A0A3A1YB63</accession>
<proteinExistence type="predicted"/>
<dbReference type="GO" id="GO:0003723">
    <property type="term" value="F:RNA binding"/>
    <property type="evidence" value="ECO:0007669"/>
    <property type="project" value="InterPro"/>
</dbReference>
<dbReference type="PANTHER" id="PTHR23355:SF37">
    <property type="entry name" value="EXORIBONUCLEASE 2"/>
    <property type="match status" value="1"/>
</dbReference>
<organism evidence="2 3">
    <name type="scientific">Psittacicella hinzii</name>
    <dbReference type="NCBI Taxonomy" id="2028575"/>
    <lineage>
        <taxon>Bacteria</taxon>
        <taxon>Pseudomonadati</taxon>
        <taxon>Pseudomonadota</taxon>
        <taxon>Gammaproteobacteria</taxon>
        <taxon>Pasteurellales</taxon>
        <taxon>Psittacicellaceae</taxon>
        <taxon>Psittacicella</taxon>
    </lineage>
</organism>
<evidence type="ECO:0000259" key="1">
    <source>
        <dbReference type="SMART" id="SM00955"/>
    </source>
</evidence>
<dbReference type="PANTHER" id="PTHR23355">
    <property type="entry name" value="RIBONUCLEASE"/>
    <property type="match status" value="1"/>
</dbReference>
<evidence type="ECO:0000313" key="2">
    <source>
        <dbReference type="EMBL" id="RIY35372.1"/>
    </source>
</evidence>
<sequence length="816" mass="92712">MLKDNKSLLELKKQLSEQKKSSPQEGKGRALLNKSKEEKNKFYAKKAKGVNPFAQGIETVSFISGDDKVHYLSNDHITNNQLDNRSYPLCDCKDHEQLKESSYYLCAGKTCTCVHDNKHRLNHTLYVGIIRVHEKGFGFIEQGEQRVYVANNAASLVLDQCTVAYTIGKTKRSLIGHIKTVISHPYTRCVAKVVNLNPLQIILSDDPTKQTFNASLASDIAAKDEIALDSVVIVTVDDINAKINDVNANFTFTINDYVCSYQDPLHQWHEKLQQNLLPSVDDTITEPQIDRNAQERVDLTAIPFISIDSEKTQDVDDLVYLYTISEQDKIVTSEDLTKLTSAAILTQSKVAHSYEFAQECAFNAAKLLVPEHTQHILAIAIADPGALFNFDDVVDQRAQALTQTLYLPAFTVDMLPTKITATSSLLENGNKPGLVGFIYLAADYEVLGSEFRLATINNHAKLNYEQVSAYITKQLVNPEQTFANHQLAPSHIIALIDRLYKFHLGRLAWRDLHQRTVNYSTTNTDYIIDENSECVDIILNQFSISHEVISECMLLINSCAGSFYKQFGIPAIYNQQHGIKANNLNYFSEYLKYLVEDKDMHDLVPYLDKYHAELSDCEKLELFHAILQIVSKYNDVYVSRILRFMDNSDFTLEPQVHIGLGTEAYINFSSPIRRYTDIINQHNLKSFLLKQPYKLISNELLEKLNTLRVNIKNIAKELAVILETQYLNKKLNQSFTAEIVSIINSGIRIKLIDSGINGFIYTYRLEDKVDSISINSNAMEITLNGKLFTIKDKIDVTLQRVENGKYIFNWNEFTKK</sequence>
<name>A0A3A1YB63_9GAMM</name>
<dbReference type="InterPro" id="IPR001900">
    <property type="entry name" value="RNase_II/R"/>
</dbReference>
<reference evidence="2 3" key="1">
    <citation type="submission" date="2017-08" db="EMBL/GenBank/DDBJ databases">
        <title>Reclassification of Bisgaard taxon 37 and 44.</title>
        <authorList>
            <person name="Christensen H."/>
        </authorList>
    </citation>
    <scope>NUCLEOTIDE SEQUENCE [LARGE SCALE GENOMIC DNA]</scope>
    <source>
        <strain evidence="2 3">111</strain>
    </source>
</reference>
<dbReference type="InterPro" id="IPR012340">
    <property type="entry name" value="NA-bd_OB-fold"/>
</dbReference>
<dbReference type="Gene3D" id="2.40.50.140">
    <property type="entry name" value="Nucleic acid-binding proteins"/>
    <property type="match status" value="1"/>
</dbReference>
<dbReference type="AlphaFoldDB" id="A0A3A1YB63"/>
<dbReference type="SMART" id="SM00955">
    <property type="entry name" value="RNB"/>
    <property type="match status" value="1"/>
</dbReference>
<dbReference type="GO" id="GO:0006402">
    <property type="term" value="P:mRNA catabolic process"/>
    <property type="evidence" value="ECO:0007669"/>
    <property type="project" value="TreeGrafter"/>
</dbReference>
<dbReference type="RefSeq" id="WP_119532236.1">
    <property type="nucleotide sequence ID" value="NZ_JBHSSP010000020.1"/>
</dbReference>
<dbReference type="GO" id="GO:0004540">
    <property type="term" value="F:RNA nuclease activity"/>
    <property type="evidence" value="ECO:0007669"/>
    <property type="project" value="InterPro"/>
</dbReference>
<evidence type="ECO:0000313" key="3">
    <source>
        <dbReference type="Proteomes" id="UP000265916"/>
    </source>
</evidence>
<gene>
    <name evidence="2" type="ORF">CKF58_06720</name>
</gene>
<dbReference type="Proteomes" id="UP000265916">
    <property type="component" value="Unassembled WGS sequence"/>
</dbReference>
<dbReference type="Pfam" id="PF00773">
    <property type="entry name" value="RNB"/>
    <property type="match status" value="1"/>
</dbReference>
<dbReference type="GO" id="GO:0005829">
    <property type="term" value="C:cytosol"/>
    <property type="evidence" value="ECO:0007669"/>
    <property type="project" value="TreeGrafter"/>
</dbReference>
<dbReference type="EMBL" id="NRJG01000134">
    <property type="protein sequence ID" value="RIY35372.1"/>
    <property type="molecule type" value="Genomic_DNA"/>
</dbReference>
<protein>
    <recommendedName>
        <fullName evidence="1">RNB domain-containing protein</fullName>
    </recommendedName>
</protein>
<comment type="caution">
    <text evidence="2">The sequence shown here is derived from an EMBL/GenBank/DDBJ whole genome shotgun (WGS) entry which is preliminary data.</text>
</comment>
<feature type="domain" description="RNB" evidence="1">
    <location>
        <begin position="296"/>
        <end position="690"/>
    </location>
</feature>
<dbReference type="OrthoDB" id="9764149at2"/>
<dbReference type="InterPro" id="IPR050180">
    <property type="entry name" value="RNR_Ribonuclease"/>
</dbReference>
<dbReference type="SUPFAM" id="SSF50249">
    <property type="entry name" value="Nucleic acid-binding proteins"/>
    <property type="match status" value="2"/>
</dbReference>